<evidence type="ECO:0000256" key="6">
    <source>
        <dbReference type="RuleBase" id="RU004355"/>
    </source>
</evidence>
<keyword evidence="2 5" id="KW-0540">Nuclease</keyword>
<name>A0A1H0CDV9_9BACT</name>
<protein>
    <recommendedName>
        <fullName evidence="5">Exodeoxyribonuclease 7 large subunit</fullName>
        <ecNumber evidence="5">3.1.11.6</ecNumber>
    </recommendedName>
    <alternativeName>
        <fullName evidence="5">Exodeoxyribonuclease VII large subunit</fullName>
        <shortName evidence="5">Exonuclease VII large subunit</shortName>
    </alternativeName>
</protein>
<evidence type="ECO:0000256" key="5">
    <source>
        <dbReference type="HAMAP-Rule" id="MF_00378"/>
    </source>
</evidence>
<dbReference type="InterPro" id="IPR020579">
    <property type="entry name" value="Exonuc_VII_lsu_C"/>
</dbReference>
<dbReference type="EC" id="3.1.11.6" evidence="5"/>
<dbReference type="AlphaFoldDB" id="A0A1H0CDV9"/>
<gene>
    <name evidence="5" type="primary">xseA</name>
    <name evidence="9" type="ORF">SAMN04488516_10311</name>
</gene>
<comment type="subcellular location">
    <subcellularLocation>
        <location evidence="5 6">Cytoplasm</location>
    </subcellularLocation>
</comment>
<dbReference type="GO" id="GO:0003676">
    <property type="term" value="F:nucleic acid binding"/>
    <property type="evidence" value="ECO:0007669"/>
    <property type="project" value="InterPro"/>
</dbReference>
<evidence type="ECO:0000313" key="9">
    <source>
        <dbReference type="EMBL" id="SDN56042.1"/>
    </source>
</evidence>
<dbReference type="PANTHER" id="PTHR30008">
    <property type="entry name" value="EXODEOXYRIBONUCLEASE 7 LARGE SUBUNIT"/>
    <property type="match status" value="1"/>
</dbReference>
<dbReference type="GO" id="GO:0006308">
    <property type="term" value="P:DNA catabolic process"/>
    <property type="evidence" value="ECO:0007669"/>
    <property type="project" value="UniProtKB-UniRule"/>
</dbReference>
<dbReference type="PANTHER" id="PTHR30008:SF0">
    <property type="entry name" value="EXODEOXYRIBONUCLEASE 7 LARGE SUBUNIT"/>
    <property type="match status" value="1"/>
</dbReference>
<feature type="domain" description="OB-fold nucleic acid binding" evidence="8">
    <location>
        <begin position="12"/>
        <end position="107"/>
    </location>
</feature>
<evidence type="ECO:0000256" key="2">
    <source>
        <dbReference type="ARBA" id="ARBA00022722"/>
    </source>
</evidence>
<dbReference type="GO" id="GO:0008855">
    <property type="term" value="F:exodeoxyribonuclease VII activity"/>
    <property type="evidence" value="ECO:0007669"/>
    <property type="project" value="UniProtKB-UniRule"/>
</dbReference>
<dbReference type="HAMAP" id="MF_00378">
    <property type="entry name" value="Exonuc_7_L"/>
    <property type="match status" value="1"/>
</dbReference>
<evidence type="ECO:0000259" key="7">
    <source>
        <dbReference type="Pfam" id="PF02601"/>
    </source>
</evidence>
<keyword evidence="1 5" id="KW-0963">Cytoplasm</keyword>
<evidence type="ECO:0000256" key="1">
    <source>
        <dbReference type="ARBA" id="ARBA00022490"/>
    </source>
</evidence>
<dbReference type="GO" id="GO:0005737">
    <property type="term" value="C:cytoplasm"/>
    <property type="evidence" value="ECO:0007669"/>
    <property type="project" value="UniProtKB-SubCell"/>
</dbReference>
<dbReference type="RefSeq" id="WP_092064006.1">
    <property type="nucleotide sequence ID" value="NZ_FNIN01000003.1"/>
</dbReference>
<evidence type="ECO:0000256" key="4">
    <source>
        <dbReference type="ARBA" id="ARBA00022839"/>
    </source>
</evidence>
<evidence type="ECO:0000256" key="3">
    <source>
        <dbReference type="ARBA" id="ARBA00022801"/>
    </source>
</evidence>
<evidence type="ECO:0000313" key="10">
    <source>
        <dbReference type="Proteomes" id="UP000199602"/>
    </source>
</evidence>
<comment type="catalytic activity">
    <reaction evidence="5 6">
        <text>Exonucleolytic cleavage in either 5'- to 3'- or 3'- to 5'-direction to yield nucleoside 5'-phosphates.</text>
        <dbReference type="EC" id="3.1.11.6"/>
    </reaction>
</comment>
<evidence type="ECO:0000259" key="8">
    <source>
        <dbReference type="Pfam" id="PF13742"/>
    </source>
</evidence>
<comment type="function">
    <text evidence="5">Bidirectionally degrades single-stranded DNA into large acid-insoluble oligonucleotides, which are then degraded further into small acid-soluble oligonucleotides.</text>
</comment>
<dbReference type="GO" id="GO:0009318">
    <property type="term" value="C:exodeoxyribonuclease VII complex"/>
    <property type="evidence" value="ECO:0007669"/>
    <property type="project" value="UniProtKB-UniRule"/>
</dbReference>
<keyword evidence="10" id="KW-1185">Reference proteome</keyword>
<dbReference type="NCBIfam" id="TIGR00237">
    <property type="entry name" value="xseA"/>
    <property type="match status" value="1"/>
</dbReference>
<proteinExistence type="inferred from homology"/>
<organism evidence="9 10">
    <name type="scientific">Desulfonauticus submarinus</name>
    <dbReference type="NCBI Taxonomy" id="206665"/>
    <lineage>
        <taxon>Bacteria</taxon>
        <taxon>Pseudomonadati</taxon>
        <taxon>Thermodesulfobacteriota</taxon>
        <taxon>Desulfovibrionia</taxon>
        <taxon>Desulfovibrionales</taxon>
        <taxon>Desulfonauticaceae</taxon>
        <taxon>Desulfonauticus</taxon>
    </lineage>
</organism>
<dbReference type="CDD" id="cd04489">
    <property type="entry name" value="ExoVII_LU_OBF"/>
    <property type="match status" value="1"/>
</dbReference>
<sequence>MDKIINSSPYIFSVSELTQGIKDILESKFPFVWVKGQISNYTVASSGHIYFTLKDEGACLDVVWFKGNQLGFSKLKTLLKDGQEVLCAGRLNVYPPRGRYQLIIEFVQEVGTGTLFLAFEKLKEKLAQEGLFSPDTKKEIPFNPTIVGVITAPNSAALQDFLTISSQYGLEKRFILYPTSVQGEESISQIVKAIEIANIHAKAEVLVLIRGGGSLEDLWSFNTEEVARAIFSSKIPIITGIGHEIDTTIADLVADKRASTPSHVPQLLWMKKQELFSKVQQLEENLWQAIDGFLYKKEHNLSNKIREFSFLNPFKKIESLEDKFNSFQLILENKFNLFLTRKIKDFSALEQKIVSFFSPEYFKLYFQKIRGLEENLIQNCLQLLTKKENQLKLLNNQISNLDPFLPLNRGYSLVKIKSSGEIVKSIRQLKTGEKVEIRVKDGSKEAKIC</sequence>
<keyword evidence="3 5" id="KW-0378">Hydrolase</keyword>
<comment type="similarity">
    <text evidence="5 6">Belongs to the XseA family.</text>
</comment>
<keyword evidence="4 5" id="KW-0269">Exonuclease</keyword>
<reference evidence="9 10" key="1">
    <citation type="submission" date="2016-10" db="EMBL/GenBank/DDBJ databases">
        <authorList>
            <person name="de Groot N.N."/>
        </authorList>
    </citation>
    <scope>NUCLEOTIDE SEQUENCE [LARGE SCALE GENOMIC DNA]</scope>
    <source>
        <strain evidence="9 10">DSM 15269</strain>
    </source>
</reference>
<feature type="domain" description="Exonuclease VII large subunit C-terminal" evidence="7">
    <location>
        <begin position="131"/>
        <end position="446"/>
    </location>
</feature>
<dbReference type="STRING" id="206665.SAMN04488516_10311"/>
<accession>A0A1H0CDV9</accession>
<dbReference type="OrthoDB" id="9802795at2"/>
<dbReference type="Proteomes" id="UP000199602">
    <property type="component" value="Unassembled WGS sequence"/>
</dbReference>
<dbReference type="InterPro" id="IPR025824">
    <property type="entry name" value="OB-fold_nuc-bd_dom"/>
</dbReference>
<dbReference type="InterPro" id="IPR003753">
    <property type="entry name" value="Exonuc_VII_L"/>
</dbReference>
<dbReference type="Pfam" id="PF02601">
    <property type="entry name" value="Exonuc_VII_L"/>
    <property type="match status" value="1"/>
</dbReference>
<dbReference type="Pfam" id="PF13742">
    <property type="entry name" value="tRNA_anti_2"/>
    <property type="match status" value="1"/>
</dbReference>
<dbReference type="EMBL" id="FNIN01000003">
    <property type="protein sequence ID" value="SDN56042.1"/>
    <property type="molecule type" value="Genomic_DNA"/>
</dbReference>
<comment type="subunit">
    <text evidence="5">Heterooligomer composed of large and small subunits.</text>
</comment>